<dbReference type="GO" id="GO:0016747">
    <property type="term" value="F:acyltransferase activity, transferring groups other than amino-acyl groups"/>
    <property type="evidence" value="ECO:0007669"/>
    <property type="project" value="InterPro"/>
</dbReference>
<dbReference type="EMBL" id="CP053073">
    <property type="protein sequence ID" value="QJR14168.1"/>
    <property type="molecule type" value="Genomic_DNA"/>
</dbReference>
<gene>
    <name evidence="2" type="primary">elaA</name>
    <name evidence="2" type="ORF">DSM104440_00961</name>
</gene>
<evidence type="ECO:0000313" key="2">
    <source>
        <dbReference type="EMBL" id="QJR14168.1"/>
    </source>
</evidence>
<protein>
    <submittedName>
        <fullName evidence="2">Protein ElaA</fullName>
    </submittedName>
</protein>
<dbReference type="RefSeq" id="WP_171160953.1">
    <property type="nucleotide sequence ID" value="NZ_CP053073.1"/>
</dbReference>
<proteinExistence type="predicted"/>
<dbReference type="InParanoid" id="A0A6M4H5E3"/>
<dbReference type="FunCoup" id="A0A6M4H5E3">
    <property type="interactions" value="60"/>
</dbReference>
<name>A0A6M4H5E3_9PROT</name>
<evidence type="ECO:0000313" key="3">
    <source>
        <dbReference type="Proteomes" id="UP000503096"/>
    </source>
</evidence>
<dbReference type="Gene3D" id="3.40.630.30">
    <property type="match status" value="1"/>
</dbReference>
<reference evidence="2 3" key="1">
    <citation type="submission" date="2020-04" db="EMBL/GenBank/DDBJ databases">
        <title>Usitatibacter rugosus gen. nov., sp. nov. and Usitatibacter palustris sp. nov., novel members of Usitatibacteraceae fam. nov. within the order Nitrosomonadales isolated from soil.</title>
        <authorList>
            <person name="Huber K.J."/>
            <person name="Neumann-Schaal M."/>
            <person name="Geppert A."/>
            <person name="Luckner M."/>
            <person name="Wanner G."/>
            <person name="Overmann J."/>
        </authorList>
    </citation>
    <scope>NUCLEOTIDE SEQUENCE [LARGE SCALE GENOMIC DNA]</scope>
    <source>
        <strain evidence="2 3">Swamp67</strain>
    </source>
</reference>
<keyword evidence="3" id="KW-1185">Reference proteome</keyword>
<dbReference type="AlphaFoldDB" id="A0A6M4H5E3"/>
<evidence type="ECO:0000259" key="1">
    <source>
        <dbReference type="PROSITE" id="PS51186"/>
    </source>
</evidence>
<dbReference type="KEGG" id="upl:DSM104440_00961"/>
<dbReference type="PROSITE" id="PS51186">
    <property type="entry name" value="GNAT"/>
    <property type="match status" value="1"/>
</dbReference>
<dbReference type="Pfam" id="PF13673">
    <property type="entry name" value="Acetyltransf_10"/>
    <property type="match status" value="1"/>
</dbReference>
<dbReference type="Proteomes" id="UP000503096">
    <property type="component" value="Chromosome"/>
</dbReference>
<dbReference type="CDD" id="cd04301">
    <property type="entry name" value="NAT_SF"/>
    <property type="match status" value="1"/>
</dbReference>
<accession>A0A6M4H5E3</accession>
<organism evidence="2 3">
    <name type="scientific">Usitatibacter palustris</name>
    <dbReference type="NCBI Taxonomy" id="2732487"/>
    <lineage>
        <taxon>Bacteria</taxon>
        <taxon>Pseudomonadati</taxon>
        <taxon>Pseudomonadota</taxon>
        <taxon>Betaproteobacteria</taxon>
        <taxon>Nitrosomonadales</taxon>
        <taxon>Usitatibacteraceae</taxon>
        <taxon>Usitatibacter</taxon>
    </lineage>
</organism>
<feature type="domain" description="N-acetyltransferase" evidence="1">
    <location>
        <begin position="7"/>
        <end position="150"/>
    </location>
</feature>
<dbReference type="InterPro" id="IPR016181">
    <property type="entry name" value="Acyl_CoA_acyltransferase"/>
</dbReference>
<dbReference type="InterPro" id="IPR000182">
    <property type="entry name" value="GNAT_dom"/>
</dbReference>
<sequence length="152" mass="17167">MISWRFSSFDDLTPRDVHEIFRVRIEVFVIEQNCPFQDVDGADLPSWHLLGTNGSSDLVAYCRLVPPGVKFAEPSIGRIITTSQVRGKGLGRELVKESLVRAETLWPGQSIRIGAQARLEKFYNEFGFVKSSDPYDEDGILHIEMLLPKGRS</sequence>
<dbReference type="SUPFAM" id="SSF55729">
    <property type="entry name" value="Acyl-CoA N-acyltransferases (Nat)"/>
    <property type="match status" value="1"/>
</dbReference>